<name>A0A0B5JF46_9VIRU</name>
<protein>
    <recommendedName>
        <fullName evidence="2">F-box domain-containing protein</fullName>
    </recommendedName>
</protein>
<feature type="region of interest" description="Disordered" evidence="1">
    <location>
        <begin position="403"/>
        <end position="480"/>
    </location>
</feature>
<feature type="domain" description="F-box" evidence="2">
    <location>
        <begin position="10"/>
        <end position="47"/>
    </location>
</feature>
<dbReference type="InterPro" id="IPR001810">
    <property type="entry name" value="F-box_dom"/>
</dbReference>
<feature type="compositionally biased region" description="Acidic residues" evidence="1">
    <location>
        <begin position="181"/>
        <end position="193"/>
    </location>
</feature>
<evidence type="ECO:0000313" key="3">
    <source>
        <dbReference type="EMBL" id="AJF98462.1"/>
    </source>
</evidence>
<feature type="compositionally biased region" description="Basic and acidic residues" evidence="1">
    <location>
        <begin position="103"/>
        <end position="117"/>
    </location>
</feature>
<feature type="region of interest" description="Disordered" evidence="1">
    <location>
        <begin position="98"/>
        <end position="200"/>
    </location>
</feature>
<reference evidence="3 4" key="1">
    <citation type="journal article" date="2015" name="Parasitol. Res.">
        <title>Viruses in close associations with free-living amoebae.</title>
        <authorList>
            <person name="Scheid P."/>
        </authorList>
    </citation>
    <scope>NUCLEOTIDE SEQUENCE [LARGE SCALE GENOMIC DNA]</scope>
    <source>
        <strain evidence="3">KlaHel</strain>
    </source>
</reference>
<organism evidence="3 4">
    <name type="scientific">Pandoravirus inopinatum</name>
    <dbReference type="NCBI Taxonomy" id="1605721"/>
    <lineage>
        <taxon>Viruses</taxon>
        <taxon>Pandoravirus</taxon>
    </lineage>
</organism>
<dbReference type="EMBL" id="KP136319">
    <property type="protein sequence ID" value="AJF98462.1"/>
    <property type="molecule type" value="Genomic_DNA"/>
</dbReference>
<accession>A0A0B5JF46</accession>
<dbReference type="InterPro" id="IPR036047">
    <property type="entry name" value="F-box-like_dom_sf"/>
</dbReference>
<feature type="compositionally biased region" description="Acidic residues" evidence="1">
    <location>
        <begin position="410"/>
        <end position="469"/>
    </location>
</feature>
<evidence type="ECO:0000256" key="1">
    <source>
        <dbReference type="SAM" id="MobiDB-lite"/>
    </source>
</evidence>
<dbReference type="Proteomes" id="UP000202511">
    <property type="component" value="Segment"/>
</dbReference>
<proteinExistence type="predicted"/>
<dbReference type="RefSeq" id="YP_009120697.1">
    <property type="nucleotide sequence ID" value="NC_026440.1"/>
</dbReference>
<evidence type="ECO:0000259" key="2">
    <source>
        <dbReference type="Pfam" id="PF12937"/>
    </source>
</evidence>
<evidence type="ECO:0000313" key="4">
    <source>
        <dbReference type="Proteomes" id="UP000202511"/>
    </source>
</evidence>
<dbReference type="Pfam" id="PF12937">
    <property type="entry name" value="F-box-like"/>
    <property type="match status" value="1"/>
</dbReference>
<dbReference type="SUPFAM" id="SSF81383">
    <property type="entry name" value="F-box domain"/>
    <property type="match status" value="1"/>
</dbReference>
<dbReference type="GeneID" id="23463379"/>
<feature type="region of interest" description="Disordered" evidence="1">
    <location>
        <begin position="363"/>
        <end position="390"/>
    </location>
</feature>
<dbReference type="KEGG" id="vg:23463379"/>
<feature type="compositionally biased region" description="Acidic residues" evidence="1">
    <location>
        <begin position="376"/>
        <end position="386"/>
    </location>
</feature>
<sequence length="648" mass="70501">MTTPVCASLVDLPPEVLSIVVGWLERPRDLASLGATCSCMHAVCSDASRRRLRANQLAARASMDAFVDEWQRIAANCDDDEIKYRRVDAKRECAAMSCDAADEDRRGNGGRNAKGEPCRNSNDDNDGGVQDDDARGYGITNVGYNGGGNEGSADDDGDDVQYDHDTSDNNSTQSTDKVVGGDDDDVARDDDDSDHGMPTTQAVGSRFYRCVRSHVFDLGSPALDPCTHTPDWSLHSKLPGSTSGFLCDACAHGVSVLHGDSDHTRWPMTRIHLDRPHVWANCRGGVPTSYASTPPVGALRVPEGMDAWIDAHAAACLVQDIHRARHLLDAEYSLSGQVGYYDHETYNDNDLYDAEAVAKLGIVPRTVVQSDPGHDDSDDGESDDDNSTPLGRAKRRFAAHVVSRHAAGNVDDEDDEDDDNDDDDVIASSTNDDDDSSDNNGDDDTGSDGDERDGSDDKDNDDDDDESDLSEVVLDDSGKGAPCHDPFRHLTHSGRYAWWGSAAPAALVRIYHVPVSIMGNLRAWLPIGMTKGRYRQPHRGEITRYVLVCCDPTSPLWGAAVAVRSVTDRWPCVSWLPAADNVAAALAVYRTNVHKPTAATNLREGFVDWLCTARRTPAPSTWEARRDAAIARGQPVLPRWTGFPHFGR</sequence>